<evidence type="ECO:0000313" key="2">
    <source>
        <dbReference type="Proteomes" id="UP000005316"/>
    </source>
</evidence>
<proteinExistence type="predicted"/>
<accession>F9DQ27</accession>
<comment type="caution">
    <text evidence="1">The sequence shown here is derived from an EMBL/GenBank/DDBJ whole genome shotgun (WGS) entry which is preliminary data.</text>
</comment>
<dbReference type="Proteomes" id="UP000005316">
    <property type="component" value="Unassembled WGS sequence"/>
</dbReference>
<evidence type="ECO:0000313" key="1">
    <source>
        <dbReference type="EMBL" id="EGQ27220.1"/>
    </source>
</evidence>
<gene>
    <name evidence="1" type="ORF">HMPREF9372_0907</name>
</gene>
<name>F9DQ27_9BACL</name>
<reference evidence="1 2" key="1">
    <citation type="submission" date="2011-04" db="EMBL/GenBank/DDBJ databases">
        <authorList>
            <person name="Muzny D."/>
            <person name="Qin X."/>
            <person name="Deng J."/>
            <person name="Jiang H."/>
            <person name="Liu Y."/>
            <person name="Qu J."/>
            <person name="Song X.-Z."/>
            <person name="Zhang L."/>
            <person name="Thornton R."/>
            <person name="Coyle M."/>
            <person name="Francisco L."/>
            <person name="Jackson L."/>
            <person name="Javaid M."/>
            <person name="Korchina V."/>
            <person name="Kovar C."/>
            <person name="Mata R."/>
            <person name="Mathew T."/>
            <person name="Ngo R."/>
            <person name="Nguyen L."/>
            <person name="Nguyen N."/>
            <person name="Okwuonu G."/>
            <person name="Ongeri F."/>
            <person name="Pham C."/>
            <person name="Simmons D."/>
            <person name="Wilczek-Boney K."/>
            <person name="Hale W."/>
            <person name="Jakkamsetti A."/>
            <person name="Pham P."/>
            <person name="Ruth R."/>
            <person name="San Lucas F."/>
            <person name="Warren J."/>
            <person name="Zhang J."/>
            <person name="Zhao Z."/>
            <person name="Zhou C."/>
            <person name="Zhu D."/>
            <person name="Lee S."/>
            <person name="Bess C."/>
            <person name="Blankenburg K."/>
            <person name="Forbes L."/>
            <person name="Fu Q."/>
            <person name="Gubbala S."/>
            <person name="Hirani K."/>
            <person name="Jayaseelan J.C."/>
            <person name="Lara F."/>
            <person name="Munidasa M."/>
            <person name="Palculict T."/>
            <person name="Patil S."/>
            <person name="Pu L.-L."/>
            <person name="Saada N."/>
            <person name="Tang L."/>
            <person name="Weissenberger G."/>
            <person name="Zhu Y."/>
            <person name="Hemphill L."/>
            <person name="Shang Y."/>
            <person name="Youmans B."/>
            <person name="Ayvaz T."/>
            <person name="Ross M."/>
            <person name="Santibanez J."/>
            <person name="Aqrawi P."/>
            <person name="Gross S."/>
            <person name="Joshi V."/>
            <person name="Fowler G."/>
            <person name="Nazareth L."/>
            <person name="Reid J."/>
            <person name="Worley K."/>
            <person name="Petrosino J."/>
            <person name="Highlander S."/>
            <person name="Gibbs R."/>
        </authorList>
    </citation>
    <scope>NUCLEOTIDE SEQUENCE [LARGE SCALE GENOMIC DNA]</scope>
    <source>
        <strain evidence="1 2">2681</strain>
    </source>
</reference>
<protein>
    <submittedName>
        <fullName evidence="1">Uncharacterized protein</fullName>
    </submittedName>
</protein>
<sequence length="46" mass="5400">MNIVEKPEDPGKVQLTQCRNCTFLYYTIRGQKGFCFYVQLPSELIQ</sequence>
<dbReference type="AlphaFoldDB" id="F9DQ27"/>
<dbReference type="HOGENOM" id="CLU_3189191_0_0_9"/>
<organism evidence="1 2">
    <name type="scientific">Sporosarcina newyorkensis 2681</name>
    <dbReference type="NCBI Taxonomy" id="1027292"/>
    <lineage>
        <taxon>Bacteria</taxon>
        <taxon>Bacillati</taxon>
        <taxon>Bacillota</taxon>
        <taxon>Bacilli</taxon>
        <taxon>Bacillales</taxon>
        <taxon>Caryophanaceae</taxon>
        <taxon>Sporosarcina</taxon>
    </lineage>
</organism>
<dbReference type="EMBL" id="AFPZ01000020">
    <property type="protein sequence ID" value="EGQ27220.1"/>
    <property type="molecule type" value="Genomic_DNA"/>
</dbReference>